<protein>
    <recommendedName>
        <fullName evidence="2">DUF4232 domain-containing protein</fullName>
    </recommendedName>
</protein>
<evidence type="ECO:0000313" key="4">
    <source>
        <dbReference type="Proteomes" id="UP000179627"/>
    </source>
</evidence>
<feature type="region of interest" description="Disordered" evidence="1">
    <location>
        <begin position="194"/>
        <end position="231"/>
    </location>
</feature>
<dbReference type="InterPro" id="IPR025326">
    <property type="entry name" value="DUF4232"/>
</dbReference>
<keyword evidence="4" id="KW-1185">Reference proteome</keyword>
<organism evidence="3 4">
    <name type="scientific">Parafrankia colletiae</name>
    <dbReference type="NCBI Taxonomy" id="573497"/>
    <lineage>
        <taxon>Bacteria</taxon>
        <taxon>Bacillati</taxon>
        <taxon>Actinomycetota</taxon>
        <taxon>Actinomycetes</taxon>
        <taxon>Frankiales</taxon>
        <taxon>Frankiaceae</taxon>
        <taxon>Parafrankia</taxon>
    </lineage>
</organism>
<dbReference type="Pfam" id="PF14016">
    <property type="entry name" value="DUF4232"/>
    <property type="match status" value="1"/>
</dbReference>
<gene>
    <name evidence="3" type="ORF">CC117_01860</name>
</gene>
<feature type="domain" description="DUF4232" evidence="2">
    <location>
        <begin position="70"/>
        <end position="189"/>
    </location>
</feature>
<reference evidence="4" key="1">
    <citation type="submission" date="2016-07" db="EMBL/GenBank/DDBJ databases">
        <title>Sequence Frankia sp. strain CcI1.17.</title>
        <authorList>
            <person name="Ghodhbane-Gtari F."/>
            <person name="Swanson E."/>
            <person name="Gueddou A."/>
            <person name="Morris K."/>
            <person name="Hezbri K."/>
            <person name="Ktari A."/>
            <person name="Nouioui I."/>
            <person name="Abebe-Akele F."/>
            <person name="Simpson S."/>
            <person name="Thomas K."/>
            <person name="Gtari M."/>
            <person name="Tisa L.S."/>
            <person name="Hurst S."/>
        </authorList>
    </citation>
    <scope>NUCLEOTIDE SEQUENCE [LARGE SCALE GENOMIC DNA]</scope>
    <source>
        <strain evidence="4">Cc1.17</strain>
    </source>
</reference>
<feature type="compositionally biased region" description="Polar residues" evidence="1">
    <location>
        <begin position="50"/>
        <end position="66"/>
    </location>
</feature>
<evidence type="ECO:0000259" key="2">
    <source>
        <dbReference type="Pfam" id="PF14016"/>
    </source>
</evidence>
<evidence type="ECO:0000256" key="1">
    <source>
        <dbReference type="SAM" id="MobiDB-lite"/>
    </source>
</evidence>
<dbReference type="AlphaFoldDB" id="A0A1S1RNN6"/>
<accession>A0A1S1RNN6</accession>
<evidence type="ECO:0000313" key="3">
    <source>
        <dbReference type="EMBL" id="OHV46404.1"/>
    </source>
</evidence>
<dbReference type="Proteomes" id="UP000179627">
    <property type="component" value="Unassembled WGS sequence"/>
</dbReference>
<feature type="region of interest" description="Disordered" evidence="1">
    <location>
        <begin position="47"/>
        <end position="66"/>
    </location>
</feature>
<dbReference type="OrthoDB" id="3218388at2"/>
<dbReference type="EMBL" id="MBLM01000002">
    <property type="protein sequence ID" value="OHV46404.1"/>
    <property type="molecule type" value="Genomic_DNA"/>
</dbReference>
<comment type="caution">
    <text evidence="3">The sequence shown here is derived from an EMBL/GenBank/DDBJ whole genome shotgun (WGS) entry which is preliminary data.</text>
</comment>
<name>A0A1S1RNN6_9ACTN</name>
<proteinExistence type="predicted"/>
<dbReference type="RefSeq" id="WP_071081942.1">
    <property type="nucleotide sequence ID" value="NZ_MBLM01000002.1"/>
</dbReference>
<sequence length="242" mass="23831">MRLSPRTLDLFLIHPAEMPRRRPGRTAAGTALAAVAAFSLFGAESAGAGSETTLPTRPSSAYRTTSETSCASGDLRAELTGAQHGAGQTHAELVLVNMSGRSCTVAGHPAVFRVDAAGRRLGAPAAADGPDGSPVLLAAGGRAVAGLTLSAAGLFPGCGDGGPVADVADLQVIPPGGRRALPVAGFADVLPTDWSAQGGRNPASGGSSTLADTSGGAPDAGPDRGCAEPEPTMMRVTALAAG</sequence>